<evidence type="ECO:0000313" key="3">
    <source>
        <dbReference type="Proteomes" id="UP000887561"/>
    </source>
</evidence>
<dbReference type="InterPro" id="IPR019166">
    <property type="entry name" value="MIC26/MIC27"/>
</dbReference>
<dbReference type="Gene3D" id="3.70.10.10">
    <property type="match status" value="1"/>
</dbReference>
<dbReference type="PANTHER" id="PTHR15237">
    <property type="entry name" value="DNA REPAIR PROTEIN RAD9"/>
    <property type="match status" value="1"/>
</dbReference>
<evidence type="ECO:0000256" key="2">
    <source>
        <dbReference type="SAM" id="MobiDB-lite"/>
    </source>
</evidence>
<dbReference type="Proteomes" id="UP000887561">
    <property type="component" value="Unplaced"/>
</dbReference>
<dbReference type="GO" id="GO:0071479">
    <property type="term" value="P:cellular response to ionizing radiation"/>
    <property type="evidence" value="ECO:0007669"/>
    <property type="project" value="TreeGrafter"/>
</dbReference>
<keyword evidence="3" id="KW-1185">Reference proteome</keyword>
<dbReference type="SUPFAM" id="SSF55979">
    <property type="entry name" value="DNA clamp"/>
    <property type="match status" value="1"/>
</dbReference>
<dbReference type="GO" id="GO:0061617">
    <property type="term" value="C:MICOS complex"/>
    <property type="evidence" value="ECO:0007669"/>
    <property type="project" value="UniProtKB-UniRule"/>
</dbReference>
<comment type="subunit">
    <text evidence="1">Component of the mitochondrial contact site and cristae organizing system (MICOS) complex.</text>
</comment>
<dbReference type="GO" id="GO:0030896">
    <property type="term" value="C:checkpoint clamp complex"/>
    <property type="evidence" value="ECO:0007669"/>
    <property type="project" value="InterPro"/>
</dbReference>
<evidence type="ECO:0000256" key="1">
    <source>
        <dbReference type="RuleBase" id="RU363021"/>
    </source>
</evidence>
<keyword evidence="1" id="KW-0472">Membrane</keyword>
<dbReference type="AlphaFoldDB" id="A0A915M1W7"/>
<dbReference type="GO" id="GO:0000076">
    <property type="term" value="P:DNA replication checkpoint signaling"/>
    <property type="evidence" value="ECO:0007669"/>
    <property type="project" value="TreeGrafter"/>
</dbReference>
<dbReference type="InterPro" id="IPR046938">
    <property type="entry name" value="DNA_clamp_sf"/>
</dbReference>
<feature type="region of interest" description="Disordered" evidence="2">
    <location>
        <begin position="296"/>
        <end position="331"/>
    </location>
</feature>
<dbReference type="GO" id="GO:0006281">
    <property type="term" value="P:DNA repair"/>
    <property type="evidence" value="ECO:0007669"/>
    <property type="project" value="TreeGrafter"/>
</dbReference>
<protein>
    <recommendedName>
        <fullName evidence="1">MICOS complex subunit</fullName>
    </recommendedName>
</protein>
<feature type="compositionally biased region" description="Low complexity" evidence="2">
    <location>
        <begin position="296"/>
        <end position="324"/>
    </location>
</feature>
<dbReference type="GO" id="GO:0031573">
    <property type="term" value="P:mitotic intra-S DNA damage checkpoint signaling"/>
    <property type="evidence" value="ECO:0007669"/>
    <property type="project" value="TreeGrafter"/>
</dbReference>
<evidence type="ECO:0000313" key="4">
    <source>
        <dbReference type="WBParaSite" id="scaffold2668_cov190.g5223"/>
    </source>
</evidence>
<organism evidence="3 4">
    <name type="scientific">Meloidogyne javanica</name>
    <name type="common">Root-knot nematode worm</name>
    <dbReference type="NCBI Taxonomy" id="6303"/>
    <lineage>
        <taxon>Eukaryota</taxon>
        <taxon>Metazoa</taxon>
        <taxon>Ecdysozoa</taxon>
        <taxon>Nematoda</taxon>
        <taxon>Chromadorea</taxon>
        <taxon>Rhabditida</taxon>
        <taxon>Tylenchina</taxon>
        <taxon>Tylenchomorpha</taxon>
        <taxon>Tylenchoidea</taxon>
        <taxon>Meloidogynidae</taxon>
        <taxon>Meloidogyninae</taxon>
        <taxon>Meloidogyne</taxon>
        <taxon>Meloidogyne incognita group</taxon>
    </lineage>
</organism>
<sequence>MSSEISMKDLSVHDIHLENAFVYAIDTNLKVFAEAINVLSKISDQILLQPLADSLILTAYNSTKSAFAKIVLSSNFFSRFETPSNNEQNLNGEVYCRISTRSALHIFKDIGTKNVHLPSFENCQLELDPSADFAIIHMEQENTQIRKVYVLPMREHTTICDNVFTEKQRLKNKMATQAKVLLNLFGGFDCKEVRLDASSNKFTAHRYIVREDLSRVRKTDVTIPIDHFEKFYIHVDTRIVISLRELRSILHFGNICGFTLNLHFDRPGRPMIVAIDENMDLTAEFVLATMDDFDAQPQTQHTSSQQNQLSSTQSTSNQQQESQTPNIQKLGIAKRINLNPRQKENQMPQHCASMTPEKRNILTVEELPIYATKVTESQDSYSTERKPVFGEEYFRQLRLATNNFFGIPELNLSKVTKTLEPVKDVASATEDFIRKENTELFPKLAAISLGGMGGYVYGRRKGFIKKYFYTSIGLLVMTAFCYPNETIRVVRTGFEHSKMTWEEFKKSPDPDEK</sequence>
<dbReference type="GO" id="GO:0042407">
    <property type="term" value="P:cristae formation"/>
    <property type="evidence" value="ECO:0007669"/>
    <property type="project" value="InterPro"/>
</dbReference>
<comment type="subcellular location">
    <subcellularLocation>
        <location evidence="1">Mitochondrion inner membrane</location>
    </subcellularLocation>
</comment>
<keyword evidence="1" id="KW-0999">Mitochondrion inner membrane</keyword>
<reference evidence="4" key="1">
    <citation type="submission" date="2022-11" db="UniProtKB">
        <authorList>
            <consortium name="WormBaseParasite"/>
        </authorList>
    </citation>
    <scope>IDENTIFICATION</scope>
</reference>
<accession>A0A915M1W7</accession>
<name>A0A915M1W7_MELJA</name>
<dbReference type="PANTHER" id="PTHR15237:SF0">
    <property type="entry name" value="CELL CYCLE CHECKPOINT CONTROL PROTEIN"/>
    <property type="match status" value="1"/>
</dbReference>
<dbReference type="WBParaSite" id="scaffold2668_cov190.g5223">
    <property type="protein sequence ID" value="scaffold2668_cov190.g5223"/>
    <property type="gene ID" value="scaffold2668_cov190.g5223"/>
</dbReference>
<dbReference type="Pfam" id="PF04139">
    <property type="entry name" value="Rad9"/>
    <property type="match status" value="1"/>
</dbReference>
<proteinExistence type="predicted"/>
<comment type="function">
    <text evidence="1">Component of the MICOS complex, a large protein complex of the mitochondrial inner membrane that plays crucial roles in the maintenance of crista junctions, inner membrane architecture, and formation of contact sites to the outer membrane.</text>
</comment>
<dbReference type="InterPro" id="IPR007268">
    <property type="entry name" value="Rad9/Ddc1"/>
</dbReference>
<dbReference type="Pfam" id="PF09769">
    <property type="entry name" value="ApoO"/>
    <property type="match status" value="1"/>
</dbReference>
<keyword evidence="1" id="KW-0496">Mitochondrion</keyword>